<protein>
    <submittedName>
        <fullName evidence="2">Uncharacterized protein</fullName>
    </submittedName>
</protein>
<feature type="compositionally biased region" description="Basic and acidic residues" evidence="1">
    <location>
        <begin position="32"/>
        <end position="44"/>
    </location>
</feature>
<evidence type="ECO:0000313" key="3">
    <source>
        <dbReference type="Proteomes" id="UP000014400"/>
    </source>
</evidence>
<proteinExistence type="predicted"/>
<comment type="caution">
    <text evidence="2">The sequence shown here is derived from an EMBL/GenBank/DDBJ whole genome shotgun (WGS) entry which is preliminary data.</text>
</comment>
<gene>
    <name evidence="2" type="ORF">HMPREF1476_00083</name>
</gene>
<evidence type="ECO:0000313" key="2">
    <source>
        <dbReference type="EMBL" id="EPE01853.1"/>
    </source>
</evidence>
<evidence type="ECO:0000256" key="1">
    <source>
        <dbReference type="SAM" id="MobiDB-lite"/>
    </source>
</evidence>
<organism evidence="2 3">
    <name type="scientific">Sutterella wadsworthensis HGA0223</name>
    <dbReference type="NCBI Taxonomy" id="1203554"/>
    <lineage>
        <taxon>Bacteria</taxon>
        <taxon>Pseudomonadati</taxon>
        <taxon>Pseudomonadota</taxon>
        <taxon>Betaproteobacteria</taxon>
        <taxon>Burkholderiales</taxon>
        <taxon>Sutterellaceae</taxon>
        <taxon>Sutterella</taxon>
    </lineage>
</organism>
<sequence length="55" mass="6261">MIDLGEWANDGYRIEGEPGSADRMSPEELDAAADRARELEERQRSAKTNGARRRR</sequence>
<keyword evidence="3" id="KW-1185">Reference proteome</keyword>
<feature type="region of interest" description="Disordered" evidence="1">
    <location>
        <begin position="1"/>
        <end position="55"/>
    </location>
</feature>
<dbReference type="HOGENOM" id="CLU_3030775_0_0_4"/>
<reference evidence="2 3" key="1">
    <citation type="submission" date="2013-04" db="EMBL/GenBank/DDBJ databases">
        <title>The Genome Sequence of Sutterella wadsworthensis HGA0223.</title>
        <authorList>
            <consortium name="The Broad Institute Genomics Platform"/>
            <person name="Earl A."/>
            <person name="Ward D."/>
            <person name="Feldgarden M."/>
            <person name="Gevers D."/>
            <person name="Schmidt T.M."/>
            <person name="Dover J."/>
            <person name="Dai D."/>
            <person name="Walker B."/>
            <person name="Young S."/>
            <person name="Zeng Q."/>
            <person name="Gargeya S."/>
            <person name="Fitzgerald M."/>
            <person name="Haas B."/>
            <person name="Abouelleil A."/>
            <person name="Allen A.W."/>
            <person name="Alvarado L."/>
            <person name="Arachchi H.M."/>
            <person name="Berlin A.M."/>
            <person name="Chapman S.B."/>
            <person name="Gainer-Dewar J."/>
            <person name="Goldberg J."/>
            <person name="Griggs A."/>
            <person name="Gujja S."/>
            <person name="Hansen M."/>
            <person name="Howarth C."/>
            <person name="Imamovic A."/>
            <person name="Ireland A."/>
            <person name="Larimer J."/>
            <person name="McCowan C."/>
            <person name="Murphy C."/>
            <person name="Pearson M."/>
            <person name="Poon T.W."/>
            <person name="Priest M."/>
            <person name="Roberts A."/>
            <person name="Saif S."/>
            <person name="Shea T."/>
            <person name="Sisk P."/>
            <person name="Sykes S."/>
            <person name="Wortman J."/>
            <person name="Nusbaum C."/>
            <person name="Birren B."/>
        </authorList>
    </citation>
    <scope>NUCLEOTIDE SEQUENCE [LARGE SCALE GENOMIC DNA]</scope>
    <source>
        <strain evidence="2 3">HGA0223</strain>
    </source>
</reference>
<dbReference type="AlphaFoldDB" id="S3C6K7"/>
<dbReference type="PATRIC" id="fig|1203554.3.peg.72"/>
<dbReference type="EMBL" id="ATCF01000004">
    <property type="protein sequence ID" value="EPE01853.1"/>
    <property type="molecule type" value="Genomic_DNA"/>
</dbReference>
<name>S3C6K7_9BURK</name>
<accession>S3C6K7</accession>
<dbReference type="Proteomes" id="UP000014400">
    <property type="component" value="Unassembled WGS sequence"/>
</dbReference>
<dbReference type="eggNOG" id="COG3024">
    <property type="taxonomic scope" value="Bacteria"/>
</dbReference>